<sequence>MVFDFFQNENCQEVNDFYNKLFNEIPDLIFEFVIAPDNTYLFPLVSRSANNFFELSATHFLDSDKTLIYERIIEADRAPFFESLLQAKRNLTSWEFEFRVQLPQKGLRWLKIAAKPELYPDGSIAFYGRISDCTTLKDNENRLKVSEERFKFALEASTAGVWDWNVATDEVFYSAQSMKILNEDVADVFDSPKRWDKIVHPDDLNRYFSDIQDHFDDRTPFYENHHRVLTSQGKYKWILDRGKVIERDLYGKPLRVIGTHTDISSQKEKELELEQAIDLVRKQNSRLLNFSHIVSHNLNTQAGNIKSILDLIDTDAEESTIQEMLPYLRTVSNDLNETIRNLVQLVSIQNNHNIPVSALNLKKYIVKTLDLIHSSQSQISFRIHNLVPEHVEVDFNPAYLESVLLNFTTNAIKYADPKRPLEITYQFEIDNNQKVLSITDNGLGINLMKYGESLFGLYKTFHQHADARGLGLYITKNQIESMKGTVSVLSEEGVGSTFKIHFFC</sequence>
<name>A0ABR7JIR7_9FLAO</name>
<reference evidence="8 9" key="1">
    <citation type="submission" date="2020-08" db="EMBL/GenBank/DDBJ databases">
        <title>Description of novel Flavobacterium F-400 isolate.</title>
        <authorList>
            <person name="Saticioglu I."/>
            <person name="Duman M."/>
            <person name="Altun S."/>
        </authorList>
    </citation>
    <scope>NUCLEOTIDE SEQUENCE [LARGE SCALE GENOMIC DNA]</scope>
    <source>
        <strain evidence="8 9">F-400</strain>
    </source>
</reference>
<evidence type="ECO:0000256" key="3">
    <source>
        <dbReference type="ARBA" id="ARBA00022553"/>
    </source>
</evidence>
<dbReference type="InterPro" id="IPR036890">
    <property type="entry name" value="HATPase_C_sf"/>
</dbReference>
<dbReference type="EMBL" id="JACRUM010000009">
    <property type="protein sequence ID" value="MBC5864394.1"/>
    <property type="molecule type" value="Genomic_DNA"/>
</dbReference>
<evidence type="ECO:0000313" key="9">
    <source>
        <dbReference type="Proteomes" id="UP000621670"/>
    </source>
</evidence>
<dbReference type="PROSITE" id="PS50109">
    <property type="entry name" value="HIS_KIN"/>
    <property type="match status" value="1"/>
</dbReference>
<evidence type="ECO:0000256" key="5">
    <source>
        <dbReference type="ARBA" id="ARBA00022777"/>
    </source>
</evidence>
<proteinExistence type="predicted"/>
<dbReference type="RefSeq" id="WP_166138383.1">
    <property type="nucleotide sequence ID" value="NZ_JAAOBY010000009.1"/>
</dbReference>
<gene>
    <name evidence="8" type="ORF">H8R26_13270</name>
</gene>
<evidence type="ECO:0000259" key="7">
    <source>
        <dbReference type="PROSITE" id="PS50113"/>
    </source>
</evidence>
<dbReference type="InterPro" id="IPR001610">
    <property type="entry name" value="PAC"/>
</dbReference>
<dbReference type="SMART" id="SM00091">
    <property type="entry name" value="PAS"/>
    <property type="match status" value="2"/>
</dbReference>
<keyword evidence="5" id="KW-0418">Kinase</keyword>
<dbReference type="EC" id="2.7.13.3" evidence="2"/>
<dbReference type="SUPFAM" id="SSF55874">
    <property type="entry name" value="ATPase domain of HSP90 chaperone/DNA topoisomerase II/histidine kinase"/>
    <property type="match status" value="1"/>
</dbReference>
<feature type="domain" description="PAC" evidence="7">
    <location>
        <begin position="222"/>
        <end position="275"/>
    </location>
</feature>
<keyword evidence="9" id="KW-1185">Reference proteome</keyword>
<dbReference type="InterPro" id="IPR003594">
    <property type="entry name" value="HATPase_dom"/>
</dbReference>
<dbReference type="PANTHER" id="PTHR43304:SF1">
    <property type="entry name" value="PAC DOMAIN-CONTAINING PROTEIN"/>
    <property type="match status" value="1"/>
</dbReference>
<dbReference type="InterPro" id="IPR000014">
    <property type="entry name" value="PAS"/>
</dbReference>
<keyword evidence="4" id="KW-0808">Transferase</keyword>
<dbReference type="Pfam" id="PF08447">
    <property type="entry name" value="PAS_3"/>
    <property type="match status" value="1"/>
</dbReference>
<dbReference type="InterPro" id="IPR035965">
    <property type="entry name" value="PAS-like_dom_sf"/>
</dbReference>
<dbReference type="PROSITE" id="PS50113">
    <property type="entry name" value="PAC"/>
    <property type="match status" value="1"/>
</dbReference>
<dbReference type="InterPro" id="IPR000700">
    <property type="entry name" value="PAS-assoc_C"/>
</dbReference>
<dbReference type="CDD" id="cd00130">
    <property type="entry name" value="PAS"/>
    <property type="match status" value="2"/>
</dbReference>
<dbReference type="Pfam" id="PF02518">
    <property type="entry name" value="HATPase_c"/>
    <property type="match status" value="1"/>
</dbReference>
<evidence type="ECO:0000313" key="8">
    <source>
        <dbReference type="EMBL" id="MBC5864394.1"/>
    </source>
</evidence>
<dbReference type="InterPro" id="IPR005467">
    <property type="entry name" value="His_kinase_dom"/>
</dbReference>
<dbReference type="SUPFAM" id="SSF55785">
    <property type="entry name" value="PYP-like sensor domain (PAS domain)"/>
    <property type="match status" value="2"/>
</dbReference>
<dbReference type="SMART" id="SM00387">
    <property type="entry name" value="HATPase_c"/>
    <property type="match status" value="1"/>
</dbReference>
<dbReference type="InterPro" id="IPR004358">
    <property type="entry name" value="Sig_transdc_His_kin-like_C"/>
</dbReference>
<evidence type="ECO:0000256" key="4">
    <source>
        <dbReference type="ARBA" id="ARBA00022679"/>
    </source>
</evidence>
<organism evidence="8 9">
    <name type="scientific">Flavobacterium turcicum</name>
    <dbReference type="NCBI Taxonomy" id="2764718"/>
    <lineage>
        <taxon>Bacteria</taxon>
        <taxon>Pseudomonadati</taxon>
        <taxon>Bacteroidota</taxon>
        <taxon>Flavobacteriia</taxon>
        <taxon>Flavobacteriales</taxon>
        <taxon>Flavobacteriaceae</taxon>
        <taxon>Flavobacterium</taxon>
    </lineage>
</organism>
<accession>A0ABR7JIR7</accession>
<dbReference type="Proteomes" id="UP000621670">
    <property type="component" value="Unassembled WGS sequence"/>
</dbReference>
<dbReference type="Gene3D" id="3.30.450.20">
    <property type="entry name" value="PAS domain"/>
    <property type="match status" value="2"/>
</dbReference>
<dbReference type="SMART" id="SM00086">
    <property type="entry name" value="PAC"/>
    <property type="match status" value="2"/>
</dbReference>
<dbReference type="Gene3D" id="3.30.565.10">
    <property type="entry name" value="Histidine kinase-like ATPase, C-terminal domain"/>
    <property type="match status" value="1"/>
</dbReference>
<comment type="catalytic activity">
    <reaction evidence="1">
        <text>ATP + protein L-histidine = ADP + protein N-phospho-L-histidine.</text>
        <dbReference type="EC" id="2.7.13.3"/>
    </reaction>
</comment>
<keyword evidence="3" id="KW-0597">Phosphoprotein</keyword>
<comment type="caution">
    <text evidence="8">The sequence shown here is derived from an EMBL/GenBank/DDBJ whole genome shotgun (WGS) entry which is preliminary data.</text>
</comment>
<dbReference type="NCBIfam" id="TIGR00229">
    <property type="entry name" value="sensory_box"/>
    <property type="match status" value="1"/>
</dbReference>
<protein>
    <recommendedName>
        <fullName evidence="2">histidine kinase</fullName>
        <ecNumber evidence="2">2.7.13.3</ecNumber>
    </recommendedName>
</protein>
<dbReference type="InterPro" id="IPR052162">
    <property type="entry name" value="Sensor_kinase/Photoreceptor"/>
</dbReference>
<dbReference type="PRINTS" id="PR00344">
    <property type="entry name" value="BCTRLSENSOR"/>
</dbReference>
<evidence type="ECO:0000256" key="1">
    <source>
        <dbReference type="ARBA" id="ARBA00000085"/>
    </source>
</evidence>
<evidence type="ECO:0000259" key="6">
    <source>
        <dbReference type="PROSITE" id="PS50109"/>
    </source>
</evidence>
<dbReference type="PANTHER" id="PTHR43304">
    <property type="entry name" value="PHYTOCHROME-LIKE PROTEIN CPH1"/>
    <property type="match status" value="1"/>
</dbReference>
<evidence type="ECO:0000256" key="2">
    <source>
        <dbReference type="ARBA" id="ARBA00012438"/>
    </source>
</evidence>
<dbReference type="InterPro" id="IPR013655">
    <property type="entry name" value="PAS_fold_3"/>
</dbReference>
<feature type="domain" description="Histidine kinase" evidence="6">
    <location>
        <begin position="293"/>
        <end position="504"/>
    </location>
</feature>